<keyword evidence="9" id="KW-1185">Reference proteome</keyword>
<feature type="transmembrane region" description="Helical" evidence="7">
    <location>
        <begin position="220"/>
        <end position="239"/>
    </location>
</feature>
<protein>
    <submittedName>
        <fullName evidence="8">Lipopolysaccharide biosynthesis protein</fullName>
    </submittedName>
</protein>
<accession>A0A926ZIF7</accession>
<feature type="transmembrane region" description="Helical" evidence="7">
    <location>
        <begin position="98"/>
        <end position="121"/>
    </location>
</feature>
<dbReference type="GO" id="GO:0005886">
    <property type="term" value="C:plasma membrane"/>
    <property type="evidence" value="ECO:0007669"/>
    <property type="project" value="UniProtKB-SubCell"/>
</dbReference>
<evidence type="ECO:0000256" key="4">
    <source>
        <dbReference type="ARBA" id="ARBA00022692"/>
    </source>
</evidence>
<evidence type="ECO:0000313" key="9">
    <source>
        <dbReference type="Proteomes" id="UP000641646"/>
    </source>
</evidence>
<evidence type="ECO:0000256" key="7">
    <source>
        <dbReference type="SAM" id="Phobius"/>
    </source>
</evidence>
<evidence type="ECO:0000313" key="8">
    <source>
        <dbReference type="EMBL" id="MBD2183654.1"/>
    </source>
</evidence>
<feature type="transmembrane region" description="Helical" evidence="7">
    <location>
        <begin position="159"/>
        <end position="180"/>
    </location>
</feature>
<evidence type="ECO:0000256" key="3">
    <source>
        <dbReference type="ARBA" id="ARBA00022475"/>
    </source>
</evidence>
<feature type="transmembrane region" description="Helical" evidence="7">
    <location>
        <begin position="304"/>
        <end position="328"/>
    </location>
</feature>
<dbReference type="RefSeq" id="WP_190468449.1">
    <property type="nucleotide sequence ID" value="NZ_JACJPW010000061.1"/>
</dbReference>
<feature type="transmembrane region" description="Helical" evidence="7">
    <location>
        <begin position="56"/>
        <end position="77"/>
    </location>
</feature>
<keyword evidence="5 7" id="KW-1133">Transmembrane helix</keyword>
<proteinExistence type="inferred from homology"/>
<dbReference type="Pfam" id="PF13440">
    <property type="entry name" value="Polysacc_synt_3"/>
    <property type="match status" value="1"/>
</dbReference>
<keyword evidence="6 7" id="KW-0472">Membrane</keyword>
<comment type="caution">
    <text evidence="8">The sequence shown here is derived from an EMBL/GenBank/DDBJ whole genome shotgun (WGS) entry which is preliminary data.</text>
</comment>
<feature type="transmembrane region" description="Helical" evidence="7">
    <location>
        <begin position="259"/>
        <end position="283"/>
    </location>
</feature>
<name>A0A926ZIF7_9CYAN</name>
<feature type="transmembrane region" description="Helical" evidence="7">
    <location>
        <begin position="369"/>
        <end position="387"/>
    </location>
</feature>
<dbReference type="AlphaFoldDB" id="A0A926ZIF7"/>
<dbReference type="CDD" id="cd13127">
    <property type="entry name" value="MATE_tuaB_like"/>
    <property type="match status" value="1"/>
</dbReference>
<feature type="transmembrane region" description="Helical" evidence="7">
    <location>
        <begin position="393"/>
        <end position="415"/>
    </location>
</feature>
<keyword evidence="3" id="KW-1003">Cell membrane</keyword>
<feature type="transmembrane region" description="Helical" evidence="7">
    <location>
        <begin position="127"/>
        <end position="147"/>
    </location>
</feature>
<comment type="similarity">
    <text evidence="2">Belongs to the polysaccharide synthase family.</text>
</comment>
<feature type="transmembrane region" description="Helical" evidence="7">
    <location>
        <begin position="334"/>
        <end position="357"/>
    </location>
</feature>
<gene>
    <name evidence="8" type="ORF">H6G03_21765</name>
</gene>
<evidence type="ECO:0000256" key="6">
    <source>
        <dbReference type="ARBA" id="ARBA00023136"/>
    </source>
</evidence>
<sequence>MTLTARLTKPLGKLKTKLNSDFIRNLGWLGGAELINRVFRLATTIILARCLSPYDYGLAALVLTVYEFTQVLTRIGIAGKVIQADREKLESICNGAYWLNWLVCFGVFFIQCIVAFPVAWFYHDNQLIMPICSMAIVYLITPIGRIQAALIQRENRLKITAISGTIQLAIGNILTAIFAIMGLGMWAIVLPRIIAAPIDALVCIYNHPWRRTKGFTTERWWEIFKFGVNFIGIGMLATLRNNLDYLIIGRFLGVKELGIYFFAFNAGLGISLSVIQSITTALYPHICAVRSNWVEFERRYFSGLKTIASIMFPLVLLQSSLAPIYVPIIFGQKWVVAIPILIVICLSAIPRPFFLAATNLFAAIDKPNLSLQGNLLFTMIFAIGLLIGVKWQALGVAISVLVTHAIFMPFFVIWANRYVFGAKKSTPVK</sequence>
<dbReference type="EMBL" id="JACJPW010000061">
    <property type="protein sequence ID" value="MBD2183654.1"/>
    <property type="molecule type" value="Genomic_DNA"/>
</dbReference>
<dbReference type="Proteomes" id="UP000641646">
    <property type="component" value="Unassembled WGS sequence"/>
</dbReference>
<dbReference type="InterPro" id="IPR050833">
    <property type="entry name" value="Poly_Biosynth_Transport"/>
</dbReference>
<dbReference type="PANTHER" id="PTHR30250">
    <property type="entry name" value="PST FAMILY PREDICTED COLANIC ACID TRANSPORTER"/>
    <property type="match status" value="1"/>
</dbReference>
<organism evidence="8 9">
    <name type="scientific">Aerosakkonema funiforme FACHB-1375</name>
    <dbReference type="NCBI Taxonomy" id="2949571"/>
    <lineage>
        <taxon>Bacteria</taxon>
        <taxon>Bacillati</taxon>
        <taxon>Cyanobacteriota</taxon>
        <taxon>Cyanophyceae</taxon>
        <taxon>Oscillatoriophycideae</taxon>
        <taxon>Aerosakkonematales</taxon>
        <taxon>Aerosakkonemataceae</taxon>
        <taxon>Aerosakkonema</taxon>
    </lineage>
</organism>
<reference evidence="8" key="1">
    <citation type="journal article" date="2015" name="ISME J.">
        <title>Draft Genome Sequence of Streptomyces incarnatus NRRL8089, which Produces the Nucleoside Antibiotic Sinefungin.</title>
        <authorList>
            <person name="Oshima K."/>
            <person name="Hattori M."/>
            <person name="Shimizu H."/>
            <person name="Fukuda K."/>
            <person name="Nemoto M."/>
            <person name="Inagaki K."/>
            <person name="Tamura T."/>
        </authorList>
    </citation>
    <scope>NUCLEOTIDE SEQUENCE</scope>
    <source>
        <strain evidence="8">FACHB-1375</strain>
    </source>
</reference>
<evidence type="ECO:0000256" key="1">
    <source>
        <dbReference type="ARBA" id="ARBA00004651"/>
    </source>
</evidence>
<reference evidence="8" key="2">
    <citation type="submission" date="2020-08" db="EMBL/GenBank/DDBJ databases">
        <authorList>
            <person name="Chen M."/>
            <person name="Teng W."/>
            <person name="Zhao L."/>
            <person name="Hu C."/>
            <person name="Zhou Y."/>
            <person name="Han B."/>
            <person name="Song L."/>
            <person name="Shu W."/>
        </authorList>
    </citation>
    <scope>NUCLEOTIDE SEQUENCE</scope>
    <source>
        <strain evidence="8">FACHB-1375</strain>
    </source>
</reference>
<comment type="subcellular location">
    <subcellularLocation>
        <location evidence="1">Cell membrane</location>
        <topology evidence="1">Multi-pass membrane protein</topology>
    </subcellularLocation>
</comment>
<dbReference type="PANTHER" id="PTHR30250:SF10">
    <property type="entry name" value="LIPOPOLYSACCHARIDE BIOSYNTHESIS PROTEIN WZXC"/>
    <property type="match status" value="1"/>
</dbReference>
<keyword evidence="4 7" id="KW-0812">Transmembrane</keyword>
<evidence type="ECO:0000256" key="5">
    <source>
        <dbReference type="ARBA" id="ARBA00022989"/>
    </source>
</evidence>
<evidence type="ECO:0000256" key="2">
    <source>
        <dbReference type="ARBA" id="ARBA00007430"/>
    </source>
</evidence>